<dbReference type="Gene3D" id="3.40.50.850">
    <property type="entry name" value="Isochorismatase-like"/>
    <property type="match status" value="1"/>
</dbReference>
<accession>A0A4V2F2G5</accession>
<name>A0A4V2F2G5_9BURK</name>
<dbReference type="OrthoDB" id="5360912at2"/>
<evidence type="ECO:0000256" key="1">
    <source>
        <dbReference type="ARBA" id="ARBA00022801"/>
    </source>
</evidence>
<dbReference type="InterPro" id="IPR036380">
    <property type="entry name" value="Isochorismatase-like_sf"/>
</dbReference>
<dbReference type="Proteomes" id="UP000292445">
    <property type="component" value="Unassembled WGS sequence"/>
</dbReference>
<keyword evidence="4" id="KW-1185">Reference proteome</keyword>
<reference evidence="3 4" key="1">
    <citation type="submission" date="2019-02" db="EMBL/GenBank/DDBJ databases">
        <title>Genomic Encyclopedia of Type Strains, Phase IV (KMG-IV): sequencing the most valuable type-strain genomes for metagenomic binning, comparative biology and taxonomic classification.</title>
        <authorList>
            <person name="Goeker M."/>
        </authorList>
    </citation>
    <scope>NUCLEOTIDE SEQUENCE [LARGE SCALE GENOMIC DNA]</scope>
    <source>
        <strain evidence="3 4">K24</strain>
    </source>
</reference>
<keyword evidence="1 3" id="KW-0378">Hydrolase</keyword>
<organism evidence="3 4">
    <name type="scientific">Pigmentiphaga kullae</name>
    <dbReference type="NCBI Taxonomy" id="151784"/>
    <lineage>
        <taxon>Bacteria</taxon>
        <taxon>Pseudomonadati</taxon>
        <taxon>Pseudomonadota</taxon>
        <taxon>Betaproteobacteria</taxon>
        <taxon>Burkholderiales</taxon>
        <taxon>Alcaligenaceae</taxon>
        <taxon>Pigmentiphaga</taxon>
    </lineage>
</organism>
<evidence type="ECO:0000259" key="2">
    <source>
        <dbReference type="Pfam" id="PF00857"/>
    </source>
</evidence>
<evidence type="ECO:0000313" key="3">
    <source>
        <dbReference type="EMBL" id="RZS78068.1"/>
    </source>
</evidence>
<protein>
    <submittedName>
        <fullName evidence="3">Maleamate amidohydrolase</fullName>
    </submittedName>
</protein>
<dbReference type="PANTHER" id="PTHR43540:SF1">
    <property type="entry name" value="ISOCHORISMATASE HYDROLASE"/>
    <property type="match status" value="1"/>
</dbReference>
<dbReference type="InterPro" id="IPR000868">
    <property type="entry name" value="Isochorismatase-like_dom"/>
</dbReference>
<gene>
    <name evidence="3" type="ORF">EV675_4708</name>
</gene>
<dbReference type="GO" id="GO:0016787">
    <property type="term" value="F:hydrolase activity"/>
    <property type="evidence" value="ECO:0007669"/>
    <property type="project" value="UniProtKB-KW"/>
</dbReference>
<sequence length="221" mass="23620">MHDTAIFDTQHFGQTMGPGVSPALLVVDFTVGFNDPAAFGGGNIGAAIAATTELLALARAHRWPIAHTRIVYASDGSDANVHCLKVPRLLSLTEDNPQSDFVPELTPRDGEIIVRKRLPSAFFGTDLAGMLFARRVDTLFIAGCTTSGCVRASTLDAMCHGLRPMVVADCVGDRSLSAHEASLFDLGKKYADVITFQQAAGMASRFAQAETTPMGTDHVRR</sequence>
<dbReference type="PANTHER" id="PTHR43540">
    <property type="entry name" value="PEROXYUREIDOACRYLATE/UREIDOACRYLATE AMIDOHYDROLASE-RELATED"/>
    <property type="match status" value="1"/>
</dbReference>
<dbReference type="InterPro" id="IPR050272">
    <property type="entry name" value="Isochorismatase-like_hydrls"/>
</dbReference>
<dbReference type="SUPFAM" id="SSF52499">
    <property type="entry name" value="Isochorismatase-like hydrolases"/>
    <property type="match status" value="1"/>
</dbReference>
<dbReference type="EMBL" id="SGXC01000003">
    <property type="protein sequence ID" value="RZS78068.1"/>
    <property type="molecule type" value="Genomic_DNA"/>
</dbReference>
<feature type="domain" description="Isochorismatase-like" evidence="2">
    <location>
        <begin position="23"/>
        <end position="197"/>
    </location>
</feature>
<proteinExistence type="predicted"/>
<comment type="caution">
    <text evidence="3">The sequence shown here is derived from an EMBL/GenBank/DDBJ whole genome shotgun (WGS) entry which is preliminary data.</text>
</comment>
<dbReference type="Pfam" id="PF00857">
    <property type="entry name" value="Isochorismatase"/>
    <property type="match status" value="1"/>
</dbReference>
<dbReference type="RefSeq" id="WP_130360548.1">
    <property type="nucleotide sequence ID" value="NZ_SGXC01000003.1"/>
</dbReference>
<dbReference type="AlphaFoldDB" id="A0A4V2F2G5"/>
<evidence type="ECO:0000313" key="4">
    <source>
        <dbReference type="Proteomes" id="UP000292445"/>
    </source>
</evidence>